<keyword evidence="6" id="KW-1185">Reference proteome</keyword>
<reference evidence="5 6" key="1">
    <citation type="submission" date="2014-01" db="EMBL/GenBank/DDBJ databases">
        <title>Draft genome sequence of the multidrug-resistant clinical isolate Dermabacter hominis 1368.</title>
        <authorList>
            <person name="Albersmeier A."/>
            <person name="Bomholt C."/>
            <person name="Glaub A."/>
            <person name="Ruckert C."/>
            <person name="Soriano F."/>
            <person name="Fernandez-Natal I."/>
            <person name="Tauch A."/>
        </authorList>
    </citation>
    <scope>NUCLEOTIDE SEQUENCE [LARGE SCALE GENOMIC DNA]</scope>
    <source>
        <strain evidence="5 6">1368</strain>
    </source>
</reference>
<evidence type="ECO:0000313" key="5">
    <source>
        <dbReference type="EMBL" id="KDS92499.1"/>
    </source>
</evidence>
<feature type="domain" description="N-acetyltransferase" evidence="4">
    <location>
        <begin position="1"/>
        <end position="126"/>
    </location>
</feature>
<dbReference type="PANTHER" id="PTHR43792:SF8">
    <property type="entry name" value="[RIBOSOMAL PROTEIN US5]-ALANINE N-ACETYLTRANSFERASE"/>
    <property type="match status" value="1"/>
</dbReference>
<dbReference type="CDD" id="cd04301">
    <property type="entry name" value="NAT_SF"/>
    <property type="match status" value="1"/>
</dbReference>
<comment type="similarity">
    <text evidence="3">Belongs to the acetyltransferase family. RimJ subfamily.</text>
</comment>
<dbReference type="Pfam" id="PF13302">
    <property type="entry name" value="Acetyltransf_3"/>
    <property type="match status" value="1"/>
</dbReference>
<accession>A0ABR4SH61</accession>
<protein>
    <recommendedName>
        <fullName evidence="4">N-acetyltransferase domain-containing protein</fullName>
    </recommendedName>
</protein>
<dbReference type="PANTHER" id="PTHR43792">
    <property type="entry name" value="GNAT FAMILY, PUTATIVE (AFU_ORTHOLOGUE AFUA_3G00765)-RELATED-RELATED"/>
    <property type="match status" value="1"/>
</dbReference>
<keyword evidence="1" id="KW-0808">Transferase</keyword>
<dbReference type="InterPro" id="IPR000182">
    <property type="entry name" value="GNAT_dom"/>
</dbReference>
<evidence type="ECO:0000256" key="3">
    <source>
        <dbReference type="ARBA" id="ARBA00038502"/>
    </source>
</evidence>
<dbReference type="Proteomes" id="UP000030182">
    <property type="component" value="Unassembled WGS sequence"/>
</dbReference>
<gene>
    <name evidence="5" type="ORF">DHOM_10890</name>
</gene>
<dbReference type="InterPro" id="IPR051531">
    <property type="entry name" value="N-acetyltransferase"/>
</dbReference>
<proteinExistence type="inferred from homology"/>
<evidence type="ECO:0000256" key="1">
    <source>
        <dbReference type="ARBA" id="ARBA00022679"/>
    </source>
</evidence>
<dbReference type="InterPro" id="IPR016181">
    <property type="entry name" value="Acyl_CoA_acyltransferase"/>
</dbReference>
<dbReference type="PROSITE" id="PS51186">
    <property type="entry name" value="GNAT"/>
    <property type="match status" value="1"/>
</dbReference>
<organism evidence="5 6">
    <name type="scientific">Dermabacter hominis 1368</name>
    <dbReference type="NCBI Taxonomy" id="1450519"/>
    <lineage>
        <taxon>Bacteria</taxon>
        <taxon>Bacillati</taxon>
        <taxon>Actinomycetota</taxon>
        <taxon>Actinomycetes</taxon>
        <taxon>Micrococcales</taxon>
        <taxon>Dermabacteraceae</taxon>
        <taxon>Dermabacter</taxon>
    </lineage>
</organism>
<dbReference type="EMBL" id="JDRS01000025">
    <property type="protein sequence ID" value="KDS92499.1"/>
    <property type="molecule type" value="Genomic_DNA"/>
</dbReference>
<name>A0ABR4SH61_9MICO</name>
<keyword evidence="2" id="KW-0012">Acyltransferase</keyword>
<evidence type="ECO:0000256" key="2">
    <source>
        <dbReference type="ARBA" id="ARBA00023315"/>
    </source>
</evidence>
<evidence type="ECO:0000313" key="6">
    <source>
        <dbReference type="Proteomes" id="UP000030182"/>
    </source>
</evidence>
<dbReference type="Gene3D" id="3.40.630.30">
    <property type="match status" value="1"/>
</dbReference>
<evidence type="ECO:0000259" key="4">
    <source>
        <dbReference type="PROSITE" id="PS51186"/>
    </source>
</evidence>
<sequence length="126" mass="13414">MGPPSATELERPYAIQTRGCSLDGSKDWINLVVLLDAQPIGYVQATVPKNGGPAEIAWVVGKPWQGHGYASRAAQLLVDRLVQRGVHSVAAHINPDHLASQAVAAKLGMVPTDVVDGERRWVSTGV</sequence>
<dbReference type="SUPFAM" id="SSF55729">
    <property type="entry name" value="Acyl-CoA N-acyltransferases (Nat)"/>
    <property type="match status" value="1"/>
</dbReference>
<comment type="caution">
    <text evidence="5">The sequence shown here is derived from an EMBL/GenBank/DDBJ whole genome shotgun (WGS) entry which is preliminary data.</text>
</comment>